<dbReference type="InterPro" id="IPR046341">
    <property type="entry name" value="SET_dom_sf"/>
</dbReference>
<dbReference type="EMBL" id="JALJOS010000084">
    <property type="protein sequence ID" value="KAK9816244.1"/>
    <property type="molecule type" value="Genomic_DNA"/>
</dbReference>
<dbReference type="AlphaFoldDB" id="A0AAW1Q7E1"/>
<dbReference type="SUPFAM" id="SSF82199">
    <property type="entry name" value="SET domain"/>
    <property type="match status" value="1"/>
</dbReference>
<dbReference type="InterPro" id="IPR050600">
    <property type="entry name" value="SETD3_SETD6_MTase"/>
</dbReference>
<sequence>MPEGSNIFQVALFLYGTEACSRGGLQMVEATILDQNSLQQLQAAGKAAEVAADPKLDIPQQPVPQYPVDPPGSISIKNFAQLLRDIGIWAPKVTVKTFPNGMRGVQAVDTIRKGTNVMLFPFAKAILLDSNRPESPFPEFITDDVWKAHFWRQYPFNAAVVLLHEISKGAKSGMHKYLSMLPDAVDTLWQWSAEELDEMQIDGMRGIMADRQQELRAAWHVLDSADVKMPNMTWKAFCWASTIISSRSFQFNVLEGLANPRNRLLAGAAVFIVGLCLLLACVKLIRWSCFCILICVLIPFPPLTPGSIKNFLTAGSVPAEYIGLLPGLDLFNHQALLPQHDIYMSNPGQPEQWSWKQSLDQYVRIVAAKDLLPGQEVFLFYGQKSNFDLLRSYGFLVPGNLWDEYLMTNFSAQLAEASAIGVLAPFAAAGRHLDILNDFEEAPSLGPNGVNFNDRMRLQNALQHHSTVEEARALKSGMTLDEHAAMAIWKLFGYACRQELVGKATTPEEDDVTLSAAGDETTWRFWNALQLRIGHKKLLKICANQADAAVAFLQIQHDDLDLELGHSDALVCPLQLHSEL</sequence>
<dbReference type="PANTHER" id="PTHR13271">
    <property type="entry name" value="UNCHARACTERIZED PUTATIVE METHYLTRANSFERASE"/>
    <property type="match status" value="1"/>
</dbReference>
<dbReference type="Proteomes" id="UP001438707">
    <property type="component" value="Unassembled WGS sequence"/>
</dbReference>
<reference evidence="2 3" key="1">
    <citation type="journal article" date="2024" name="Nat. Commun.">
        <title>Phylogenomics reveals the evolutionary origins of lichenization in chlorophyte algae.</title>
        <authorList>
            <person name="Puginier C."/>
            <person name="Libourel C."/>
            <person name="Otte J."/>
            <person name="Skaloud P."/>
            <person name="Haon M."/>
            <person name="Grisel S."/>
            <person name="Petersen M."/>
            <person name="Berrin J.G."/>
            <person name="Delaux P.M."/>
            <person name="Dal Grande F."/>
            <person name="Keller J."/>
        </authorList>
    </citation>
    <scope>NUCLEOTIDE SEQUENCE [LARGE SCALE GENOMIC DNA]</scope>
    <source>
        <strain evidence="2 3">SAG 2145</strain>
    </source>
</reference>
<name>A0AAW1Q7E1_9CHLO</name>
<dbReference type="CDD" id="cd10527">
    <property type="entry name" value="SET_LSMT"/>
    <property type="match status" value="1"/>
</dbReference>
<feature type="transmembrane region" description="Helical" evidence="1">
    <location>
        <begin position="264"/>
        <end position="285"/>
    </location>
</feature>
<evidence type="ECO:0000256" key="1">
    <source>
        <dbReference type="SAM" id="Phobius"/>
    </source>
</evidence>
<keyword evidence="1" id="KW-0812">Transmembrane</keyword>
<gene>
    <name evidence="2" type="ORF">WJX74_008633</name>
</gene>
<organism evidence="2 3">
    <name type="scientific">Apatococcus lobatus</name>
    <dbReference type="NCBI Taxonomy" id="904363"/>
    <lineage>
        <taxon>Eukaryota</taxon>
        <taxon>Viridiplantae</taxon>
        <taxon>Chlorophyta</taxon>
        <taxon>core chlorophytes</taxon>
        <taxon>Trebouxiophyceae</taxon>
        <taxon>Chlorellales</taxon>
        <taxon>Chlorellaceae</taxon>
        <taxon>Apatococcus</taxon>
    </lineage>
</organism>
<dbReference type="GO" id="GO:0016279">
    <property type="term" value="F:protein-lysine N-methyltransferase activity"/>
    <property type="evidence" value="ECO:0007669"/>
    <property type="project" value="TreeGrafter"/>
</dbReference>
<keyword evidence="1" id="KW-1133">Transmembrane helix</keyword>
<comment type="caution">
    <text evidence="2">The sequence shown here is derived from an EMBL/GenBank/DDBJ whole genome shotgun (WGS) entry which is preliminary data.</text>
</comment>
<evidence type="ECO:0000313" key="2">
    <source>
        <dbReference type="EMBL" id="KAK9816244.1"/>
    </source>
</evidence>
<accession>A0AAW1Q7E1</accession>
<dbReference type="Gene3D" id="3.90.1410.10">
    <property type="entry name" value="set domain protein methyltransferase, domain 1"/>
    <property type="match status" value="1"/>
</dbReference>
<protein>
    <recommendedName>
        <fullName evidence="4">SET domain-containing protein</fullName>
    </recommendedName>
</protein>
<evidence type="ECO:0000313" key="3">
    <source>
        <dbReference type="Proteomes" id="UP001438707"/>
    </source>
</evidence>
<keyword evidence="1" id="KW-0472">Membrane</keyword>
<evidence type="ECO:0008006" key="4">
    <source>
        <dbReference type="Google" id="ProtNLM"/>
    </source>
</evidence>
<proteinExistence type="predicted"/>
<keyword evidence="3" id="KW-1185">Reference proteome</keyword>